<dbReference type="EMBL" id="AYKW01000034">
    <property type="protein sequence ID" value="PIL27083.1"/>
    <property type="molecule type" value="Genomic_DNA"/>
</dbReference>
<proteinExistence type="predicted"/>
<dbReference type="Gene3D" id="1.10.510.10">
    <property type="entry name" value="Transferase(Phosphotransferase) domain 1"/>
    <property type="match status" value="1"/>
</dbReference>
<dbReference type="InterPro" id="IPR011009">
    <property type="entry name" value="Kinase-like_dom_sf"/>
</dbReference>
<dbReference type="Proteomes" id="UP000230002">
    <property type="component" value="Unassembled WGS sequence"/>
</dbReference>
<feature type="compositionally biased region" description="Basic and acidic residues" evidence="2">
    <location>
        <begin position="239"/>
        <end position="259"/>
    </location>
</feature>
<keyword evidence="5" id="KW-1185">Reference proteome</keyword>
<dbReference type="SUPFAM" id="SSF56112">
    <property type="entry name" value="Protein kinase-like (PK-like)"/>
    <property type="match status" value="1"/>
</dbReference>
<organism evidence="4 5">
    <name type="scientific">Ganoderma sinense ZZ0214-1</name>
    <dbReference type="NCBI Taxonomy" id="1077348"/>
    <lineage>
        <taxon>Eukaryota</taxon>
        <taxon>Fungi</taxon>
        <taxon>Dikarya</taxon>
        <taxon>Basidiomycota</taxon>
        <taxon>Agaricomycotina</taxon>
        <taxon>Agaricomycetes</taxon>
        <taxon>Polyporales</taxon>
        <taxon>Polyporaceae</taxon>
        <taxon>Ganoderma</taxon>
    </lineage>
</organism>
<dbReference type="InterPro" id="IPR000719">
    <property type="entry name" value="Prot_kinase_dom"/>
</dbReference>
<dbReference type="GO" id="GO:0004674">
    <property type="term" value="F:protein serine/threonine kinase activity"/>
    <property type="evidence" value="ECO:0007669"/>
    <property type="project" value="UniProtKB-EC"/>
</dbReference>
<evidence type="ECO:0000313" key="4">
    <source>
        <dbReference type="EMBL" id="PIL27083.1"/>
    </source>
</evidence>
<feature type="region of interest" description="Disordered" evidence="2">
    <location>
        <begin position="325"/>
        <end position="347"/>
    </location>
</feature>
<dbReference type="GO" id="GO:0005524">
    <property type="term" value="F:ATP binding"/>
    <property type="evidence" value="ECO:0007669"/>
    <property type="project" value="InterPro"/>
</dbReference>
<evidence type="ECO:0000313" key="5">
    <source>
        <dbReference type="Proteomes" id="UP000230002"/>
    </source>
</evidence>
<evidence type="ECO:0000259" key="3">
    <source>
        <dbReference type="PROSITE" id="PS50011"/>
    </source>
</evidence>
<protein>
    <recommendedName>
        <fullName evidence="1">non-specific serine/threonine protein kinase</fullName>
        <ecNumber evidence="1">2.7.11.1</ecNumber>
    </recommendedName>
</protein>
<dbReference type="PROSITE" id="PS50011">
    <property type="entry name" value="PROTEIN_KINASE_DOM"/>
    <property type="match status" value="1"/>
</dbReference>
<evidence type="ECO:0000256" key="2">
    <source>
        <dbReference type="SAM" id="MobiDB-lite"/>
    </source>
</evidence>
<accession>A0A2G8RZY2</accession>
<comment type="caution">
    <text evidence="4">The sequence shown here is derived from an EMBL/GenBank/DDBJ whole genome shotgun (WGS) entry which is preliminary data.</text>
</comment>
<dbReference type="OrthoDB" id="3265205at2759"/>
<dbReference type="InterPro" id="IPR008271">
    <property type="entry name" value="Ser/Thr_kinase_AS"/>
</dbReference>
<feature type="region of interest" description="Disordered" evidence="2">
    <location>
        <begin position="222"/>
        <end position="280"/>
    </location>
</feature>
<dbReference type="AlphaFoldDB" id="A0A2G8RZY2"/>
<dbReference type="Pfam" id="PF00069">
    <property type="entry name" value="Pkinase"/>
    <property type="match status" value="1"/>
</dbReference>
<dbReference type="PANTHER" id="PTHR11909">
    <property type="entry name" value="CASEIN KINASE-RELATED"/>
    <property type="match status" value="1"/>
</dbReference>
<dbReference type="InterPro" id="IPR050235">
    <property type="entry name" value="CK1_Ser-Thr_kinase"/>
</dbReference>
<dbReference type="EC" id="2.7.11.1" evidence="1"/>
<feature type="domain" description="Protein kinase" evidence="3">
    <location>
        <begin position="1"/>
        <end position="224"/>
    </location>
</feature>
<gene>
    <name evidence="4" type="ORF">GSI_10222</name>
</gene>
<reference evidence="4 5" key="1">
    <citation type="journal article" date="2015" name="Sci. Rep.">
        <title>Chromosome-level genome map provides insights into diverse defense mechanisms in the medicinal fungus Ganoderma sinense.</title>
        <authorList>
            <person name="Zhu Y."/>
            <person name="Xu J."/>
            <person name="Sun C."/>
            <person name="Zhou S."/>
            <person name="Xu H."/>
            <person name="Nelson D.R."/>
            <person name="Qian J."/>
            <person name="Song J."/>
            <person name="Luo H."/>
            <person name="Xiang L."/>
            <person name="Li Y."/>
            <person name="Xu Z."/>
            <person name="Ji A."/>
            <person name="Wang L."/>
            <person name="Lu S."/>
            <person name="Hayward A."/>
            <person name="Sun W."/>
            <person name="Li X."/>
            <person name="Schwartz D.C."/>
            <person name="Wang Y."/>
            <person name="Chen S."/>
        </authorList>
    </citation>
    <scope>NUCLEOTIDE SEQUENCE [LARGE SCALE GENOMIC DNA]</scope>
    <source>
        <strain evidence="4 5">ZZ0214-1</strain>
    </source>
</reference>
<name>A0A2G8RZY2_9APHY</name>
<evidence type="ECO:0000256" key="1">
    <source>
        <dbReference type="ARBA" id="ARBA00012513"/>
    </source>
</evidence>
<dbReference type="PROSITE" id="PS00108">
    <property type="entry name" value="PROTEIN_KINASE_ST"/>
    <property type="match status" value="1"/>
</dbReference>
<sequence length="347" mass="38595">MLLHEACALVLLRAWGRSQYFEYLVMERLGPNLEDTVKKIGATRLTQRNLVVLVCQILDIVEHVHEKGIVHCDIKPRNFVFGTGENAGRLHLIDFGLSRPWTDPTGNRLPEESNCGFRGTPQFASRNIHLRHTPSRRDDLESLAYTAVKLLTGTLPWADAQSDEELLSTLYAHSGHTLCQGYDALFAQFVDYAHSLQYEDTPRYQYWRSAFRELVPGLSEDASFDPDDASEPRVGTQKNCDRLRSEDWPKPTGPEHVDSDPLLESVLGGDSRSEDGGRHGFTPNLGSTWSCGEAIPAGDLFGDEFAVVAAGVEFIDAPPDYTHGSCTYPGGSPPERMKNSQSDTRCI</sequence>
<dbReference type="SMART" id="SM00220">
    <property type="entry name" value="S_TKc"/>
    <property type="match status" value="1"/>
</dbReference>
<dbReference type="STRING" id="1077348.A0A2G8RZY2"/>